<evidence type="ECO:0000313" key="6">
    <source>
        <dbReference type="Proteomes" id="UP000612746"/>
    </source>
</evidence>
<sequence length="269" mass="28461">MHITNTLIVGSLLVASLFSSQAEACITAKTALDGRKSPSSSAARTSNVYKTGQCINVKCQTTGSTMYGSNIWDYDGKYYLPDAYVKTGYSGFDPKIPRCSSGGGSGGGSSGGGCGGHMNSAGVSFLESHEGFRSNFYNDGAGHITIGYGHNCDADSQHCKEIKAPISKATGTALLKNDLKSYEAAVCAAVKKQKCPLNCNQFNALVSFTFNVGVGGFKGSKIYEHMANRDYKGIYNLFPQEYLNGGVLLSRRKAEAKLFNTATSTSSGC</sequence>
<dbReference type="InterPro" id="IPR051018">
    <property type="entry name" value="Bacteriophage_GH24"/>
</dbReference>
<dbReference type="AlphaFoldDB" id="A0A8H7PQG4"/>
<evidence type="ECO:0000313" key="5">
    <source>
        <dbReference type="EMBL" id="KAG2177406.1"/>
    </source>
</evidence>
<dbReference type="GO" id="GO:0042742">
    <property type="term" value="P:defense response to bacterium"/>
    <property type="evidence" value="ECO:0007669"/>
    <property type="project" value="UniProtKB-KW"/>
</dbReference>
<dbReference type="PANTHER" id="PTHR38107">
    <property type="match status" value="1"/>
</dbReference>
<dbReference type="GO" id="GO:0031640">
    <property type="term" value="P:killing of cells of another organism"/>
    <property type="evidence" value="ECO:0007669"/>
    <property type="project" value="UniProtKB-KW"/>
</dbReference>
<dbReference type="PANTHER" id="PTHR38107:SF3">
    <property type="entry name" value="LYSOZYME RRRD-RELATED"/>
    <property type="match status" value="1"/>
</dbReference>
<reference evidence="5" key="1">
    <citation type="submission" date="2020-12" db="EMBL/GenBank/DDBJ databases">
        <title>Metabolic potential, ecology and presence of endohyphal bacteria is reflected in genomic diversity of Mucoromycotina.</title>
        <authorList>
            <person name="Muszewska A."/>
            <person name="Okrasinska A."/>
            <person name="Steczkiewicz K."/>
            <person name="Drgas O."/>
            <person name="Orlowska M."/>
            <person name="Perlinska-Lenart U."/>
            <person name="Aleksandrzak-Piekarczyk T."/>
            <person name="Szatraj K."/>
            <person name="Zielenkiewicz U."/>
            <person name="Pilsyk S."/>
            <person name="Malc E."/>
            <person name="Mieczkowski P."/>
            <person name="Kruszewska J.S."/>
            <person name="Biernat P."/>
            <person name="Pawlowska J."/>
        </authorList>
    </citation>
    <scope>NUCLEOTIDE SEQUENCE</scope>
    <source>
        <strain evidence="5">WA0000051536</strain>
    </source>
</reference>
<dbReference type="InterPro" id="IPR023347">
    <property type="entry name" value="Lysozyme_dom_sf"/>
</dbReference>
<protein>
    <recommendedName>
        <fullName evidence="7">Lysozyme</fullName>
    </recommendedName>
</protein>
<keyword evidence="4" id="KW-0732">Signal</keyword>
<dbReference type="InterPro" id="IPR033907">
    <property type="entry name" value="Endolysin_autolysin"/>
</dbReference>
<gene>
    <name evidence="5" type="ORF">INT44_007917</name>
</gene>
<dbReference type="GO" id="GO:0009253">
    <property type="term" value="P:peptidoglycan catabolic process"/>
    <property type="evidence" value="ECO:0007669"/>
    <property type="project" value="InterPro"/>
</dbReference>
<organism evidence="5 6">
    <name type="scientific">Umbelopsis vinacea</name>
    <dbReference type="NCBI Taxonomy" id="44442"/>
    <lineage>
        <taxon>Eukaryota</taxon>
        <taxon>Fungi</taxon>
        <taxon>Fungi incertae sedis</taxon>
        <taxon>Mucoromycota</taxon>
        <taxon>Mucoromycotina</taxon>
        <taxon>Umbelopsidomycetes</taxon>
        <taxon>Umbelopsidales</taxon>
        <taxon>Umbelopsidaceae</taxon>
        <taxon>Umbelopsis</taxon>
    </lineage>
</organism>
<keyword evidence="3" id="KW-1035">Host cytoplasm</keyword>
<comment type="caution">
    <text evidence="5">The sequence shown here is derived from an EMBL/GenBank/DDBJ whole genome shotgun (WGS) entry which is preliminary data.</text>
</comment>
<dbReference type="OrthoDB" id="5358886at2759"/>
<dbReference type="InterPro" id="IPR002196">
    <property type="entry name" value="Glyco_hydro_24"/>
</dbReference>
<dbReference type="InterPro" id="IPR023346">
    <property type="entry name" value="Lysozyme-like_dom_sf"/>
</dbReference>
<keyword evidence="2" id="KW-0081">Bacteriolytic enzyme</keyword>
<keyword evidence="1" id="KW-0929">Antimicrobial</keyword>
<evidence type="ECO:0000256" key="3">
    <source>
        <dbReference type="ARBA" id="ARBA00023200"/>
    </source>
</evidence>
<evidence type="ECO:0008006" key="7">
    <source>
        <dbReference type="Google" id="ProtNLM"/>
    </source>
</evidence>
<dbReference type="CDD" id="cd00737">
    <property type="entry name" value="lyz_endolysin_autolysin"/>
    <property type="match status" value="1"/>
</dbReference>
<dbReference type="EMBL" id="JAEPRA010000012">
    <property type="protein sequence ID" value="KAG2177406.1"/>
    <property type="molecule type" value="Genomic_DNA"/>
</dbReference>
<evidence type="ECO:0000256" key="1">
    <source>
        <dbReference type="ARBA" id="ARBA00022529"/>
    </source>
</evidence>
<dbReference type="GO" id="GO:0003796">
    <property type="term" value="F:lysozyme activity"/>
    <property type="evidence" value="ECO:0007669"/>
    <property type="project" value="InterPro"/>
</dbReference>
<proteinExistence type="predicted"/>
<dbReference type="Pfam" id="PF00959">
    <property type="entry name" value="Phage_lysozyme"/>
    <property type="match status" value="1"/>
</dbReference>
<dbReference type="Gene3D" id="1.10.530.40">
    <property type="match status" value="1"/>
</dbReference>
<name>A0A8H7PQG4_9FUNG</name>
<evidence type="ECO:0000256" key="4">
    <source>
        <dbReference type="SAM" id="SignalP"/>
    </source>
</evidence>
<evidence type="ECO:0000256" key="2">
    <source>
        <dbReference type="ARBA" id="ARBA00022638"/>
    </source>
</evidence>
<dbReference type="SUPFAM" id="SSF53955">
    <property type="entry name" value="Lysozyme-like"/>
    <property type="match status" value="1"/>
</dbReference>
<feature type="signal peptide" evidence="4">
    <location>
        <begin position="1"/>
        <end position="24"/>
    </location>
</feature>
<keyword evidence="6" id="KW-1185">Reference proteome</keyword>
<dbReference type="GO" id="GO:0016998">
    <property type="term" value="P:cell wall macromolecule catabolic process"/>
    <property type="evidence" value="ECO:0007669"/>
    <property type="project" value="InterPro"/>
</dbReference>
<feature type="chain" id="PRO_5034126586" description="Lysozyme" evidence="4">
    <location>
        <begin position="25"/>
        <end position="269"/>
    </location>
</feature>
<dbReference type="Proteomes" id="UP000612746">
    <property type="component" value="Unassembled WGS sequence"/>
</dbReference>
<accession>A0A8H7PQG4</accession>